<dbReference type="EMBL" id="JASBWR010000038">
    <property type="protein sequence ID" value="KAJ9104869.1"/>
    <property type="molecule type" value="Genomic_DNA"/>
</dbReference>
<accession>A0ACC2W0N7</accession>
<gene>
    <name evidence="1" type="ORF">QFC19_003830</name>
</gene>
<organism evidence="1 2">
    <name type="scientific">Naganishia cerealis</name>
    <dbReference type="NCBI Taxonomy" id="610337"/>
    <lineage>
        <taxon>Eukaryota</taxon>
        <taxon>Fungi</taxon>
        <taxon>Dikarya</taxon>
        <taxon>Basidiomycota</taxon>
        <taxon>Agaricomycotina</taxon>
        <taxon>Tremellomycetes</taxon>
        <taxon>Filobasidiales</taxon>
        <taxon>Filobasidiaceae</taxon>
        <taxon>Naganishia</taxon>
    </lineage>
</organism>
<sequence>MSDSFGRHKSTRWANASVPSYGEEWDGDDYDYDYGSNDDKSHSSEPAVDAQDPSPNSDLVLSIDQIHREEDSDLGSDSDVSLETPKLSLTSLPRGSDSDFDFHGKPSVAPIDTSRNPEKTETEKIVHGEDDIPAQHVVSTRAIDDVMVPPTPTFSTHKEPDTPRSESSFQSDADSIQYEPKDLNIRGPEKEIDVTGDAYENEHQSQSSTESAAQDSALSSSQTESEHLVLSSPVTAAHTEPLVLTIDREQSSTDSDTSTIEDVDERNTHDQRSSRDINEDDDNPLDSLIYDLQSATTNDKGHLPTLDSLQDIKLPDFENTSFGHLKEYEVESPSTPTAPLDMSRSHQEYVKAQTPRKSSVRKAPRTELMSVDYSNIADAVSGYMSDGRPESLRKELFVNPIVEDDSSPEADEEHDQSDLESRDLHPVVSSGSLSTGKLSLASSIQPSKNESKEDVSRRVSTSTINMGGWKPNTNNYRDQFINDIDNESVVNFNAQGNDGYRQFTNLRNSLGGSGFDSVAETQSNASSLSIPETIDAALPSIQEDDDHDSSFGKSTEEAAPEESSTFESHSTFDTVFKPHDHVQNFKELLTPTSSSAELPREKQRYSSLLGDSSTLDDASTRKPSTEIVDSESDATVAAVGSPVSEPSTVIRKKSLQKPLYNWNNIISKSQPIDRIALFKEALKKENEYDSGLREWLQEALKQVENSPNMHIGKIASQAYQNAPHNELRRHTSLRSKVSSVRDKVETSGLQASTLGKRFLNRGKKLMKG</sequence>
<proteinExistence type="predicted"/>
<dbReference type="Proteomes" id="UP001241377">
    <property type="component" value="Unassembled WGS sequence"/>
</dbReference>
<protein>
    <submittedName>
        <fullName evidence="1">Uncharacterized protein</fullName>
    </submittedName>
</protein>
<evidence type="ECO:0000313" key="2">
    <source>
        <dbReference type="Proteomes" id="UP001241377"/>
    </source>
</evidence>
<comment type="caution">
    <text evidence="1">The sequence shown here is derived from an EMBL/GenBank/DDBJ whole genome shotgun (WGS) entry which is preliminary data.</text>
</comment>
<name>A0ACC2W0N7_9TREE</name>
<reference evidence="1" key="1">
    <citation type="submission" date="2023-04" db="EMBL/GenBank/DDBJ databases">
        <title>Draft Genome sequencing of Naganishia species isolated from polar environments using Oxford Nanopore Technology.</title>
        <authorList>
            <person name="Leo P."/>
            <person name="Venkateswaran K."/>
        </authorList>
    </citation>
    <scope>NUCLEOTIDE SEQUENCE</scope>
    <source>
        <strain evidence="1">MNA-CCFEE 5261</strain>
    </source>
</reference>
<evidence type="ECO:0000313" key="1">
    <source>
        <dbReference type="EMBL" id="KAJ9104869.1"/>
    </source>
</evidence>
<keyword evidence="2" id="KW-1185">Reference proteome</keyword>